<dbReference type="AlphaFoldDB" id="U1YGL5"/>
<gene>
    <name evidence="1" type="ORF">HMPREF0083_01981</name>
</gene>
<protein>
    <submittedName>
        <fullName evidence="1">Uncharacterized protein</fullName>
    </submittedName>
</protein>
<dbReference type="EMBL" id="AWSJ01000129">
    <property type="protein sequence ID" value="ERI09936.1"/>
    <property type="molecule type" value="Genomic_DNA"/>
</dbReference>
<comment type="caution">
    <text evidence="1">The sequence shown here is derived from an EMBL/GenBank/DDBJ whole genome shotgun (WGS) entry which is preliminary data.</text>
</comment>
<accession>U1YGL5</accession>
<proteinExistence type="predicted"/>
<evidence type="ECO:0000313" key="2">
    <source>
        <dbReference type="Proteomes" id="UP000016511"/>
    </source>
</evidence>
<feature type="non-terminal residue" evidence="1">
    <location>
        <position position="1"/>
    </location>
</feature>
<name>U1YGL5_ANEAE</name>
<evidence type="ECO:0000313" key="1">
    <source>
        <dbReference type="EMBL" id="ERI09936.1"/>
    </source>
</evidence>
<dbReference type="HOGENOM" id="CLU_3300732_0_0_9"/>
<reference evidence="1 2" key="1">
    <citation type="submission" date="2013-08" db="EMBL/GenBank/DDBJ databases">
        <authorList>
            <person name="Weinstock G."/>
            <person name="Sodergren E."/>
            <person name="Wylie T."/>
            <person name="Fulton L."/>
            <person name="Fulton R."/>
            <person name="Fronick C."/>
            <person name="O'Laughlin M."/>
            <person name="Godfrey J."/>
            <person name="Miner T."/>
            <person name="Herter B."/>
            <person name="Appelbaum E."/>
            <person name="Cordes M."/>
            <person name="Lek S."/>
            <person name="Wollam A."/>
            <person name="Pepin K.H."/>
            <person name="Palsikar V.B."/>
            <person name="Mitreva M."/>
            <person name="Wilson R.K."/>
        </authorList>
    </citation>
    <scope>NUCLEOTIDE SEQUENCE [LARGE SCALE GENOMIC DNA]</scope>
    <source>
        <strain evidence="1 2">ATCC 12856</strain>
    </source>
</reference>
<organism evidence="1 2">
    <name type="scientific">Aneurinibacillus aneurinilyticus ATCC 12856</name>
    <dbReference type="NCBI Taxonomy" id="649747"/>
    <lineage>
        <taxon>Bacteria</taxon>
        <taxon>Bacillati</taxon>
        <taxon>Bacillota</taxon>
        <taxon>Bacilli</taxon>
        <taxon>Bacillales</taxon>
        <taxon>Paenibacillaceae</taxon>
        <taxon>Aneurinibacillus group</taxon>
        <taxon>Aneurinibacillus</taxon>
    </lineage>
</organism>
<dbReference type="Proteomes" id="UP000016511">
    <property type="component" value="Unassembled WGS sequence"/>
</dbReference>
<keyword evidence="2" id="KW-1185">Reference proteome</keyword>
<sequence>SGSYWIINTLDITTFQFINWTMLFIFSVEIHSVEKARGLL</sequence>